<dbReference type="InterPro" id="IPR000477">
    <property type="entry name" value="RT_dom"/>
</dbReference>
<reference evidence="2 3" key="1">
    <citation type="submission" date="2022-12" db="EMBL/GenBank/DDBJ databases">
        <title>Chromosome-level genome assembly of true bugs.</title>
        <authorList>
            <person name="Ma L."/>
            <person name="Li H."/>
        </authorList>
    </citation>
    <scope>NUCLEOTIDE SEQUENCE [LARGE SCALE GENOMIC DNA]</scope>
    <source>
        <strain evidence="2">Lab_2022b</strain>
    </source>
</reference>
<dbReference type="EMBL" id="JAPXFL010000004">
    <property type="protein sequence ID" value="KAK9507616.1"/>
    <property type="molecule type" value="Genomic_DNA"/>
</dbReference>
<accession>A0AAW1DA23</accession>
<keyword evidence="3" id="KW-1185">Reference proteome</keyword>
<organism evidence="2 3">
    <name type="scientific">Rhynocoris fuscipes</name>
    <dbReference type="NCBI Taxonomy" id="488301"/>
    <lineage>
        <taxon>Eukaryota</taxon>
        <taxon>Metazoa</taxon>
        <taxon>Ecdysozoa</taxon>
        <taxon>Arthropoda</taxon>
        <taxon>Hexapoda</taxon>
        <taxon>Insecta</taxon>
        <taxon>Pterygota</taxon>
        <taxon>Neoptera</taxon>
        <taxon>Paraneoptera</taxon>
        <taxon>Hemiptera</taxon>
        <taxon>Heteroptera</taxon>
        <taxon>Panheteroptera</taxon>
        <taxon>Cimicomorpha</taxon>
        <taxon>Reduviidae</taxon>
        <taxon>Harpactorinae</taxon>
        <taxon>Harpactorini</taxon>
        <taxon>Rhynocoris</taxon>
    </lineage>
</organism>
<dbReference type="GO" id="GO:0071897">
    <property type="term" value="P:DNA biosynthetic process"/>
    <property type="evidence" value="ECO:0007669"/>
    <property type="project" value="UniProtKB-ARBA"/>
</dbReference>
<dbReference type="Pfam" id="PF00078">
    <property type="entry name" value="RVT_1"/>
    <property type="match status" value="1"/>
</dbReference>
<dbReference type="AlphaFoldDB" id="A0AAW1DA23"/>
<dbReference type="PANTHER" id="PTHR47027">
    <property type="entry name" value="REVERSE TRANSCRIPTASE DOMAIN-CONTAINING PROTEIN"/>
    <property type="match status" value="1"/>
</dbReference>
<comment type="caution">
    <text evidence="2">The sequence shown here is derived from an EMBL/GenBank/DDBJ whole genome shotgun (WGS) entry which is preliminary data.</text>
</comment>
<dbReference type="PANTHER" id="PTHR47027:SF20">
    <property type="entry name" value="REVERSE TRANSCRIPTASE-LIKE PROTEIN WITH RNA-DIRECTED DNA POLYMERASE DOMAIN"/>
    <property type="match status" value="1"/>
</dbReference>
<evidence type="ECO:0000313" key="3">
    <source>
        <dbReference type="Proteomes" id="UP001461498"/>
    </source>
</evidence>
<protein>
    <recommendedName>
        <fullName evidence="1">Reverse transcriptase domain-containing protein</fullName>
    </recommendedName>
</protein>
<dbReference type="PROSITE" id="PS50878">
    <property type="entry name" value="RT_POL"/>
    <property type="match status" value="1"/>
</dbReference>
<evidence type="ECO:0000313" key="2">
    <source>
        <dbReference type="EMBL" id="KAK9507616.1"/>
    </source>
</evidence>
<dbReference type="Proteomes" id="UP001461498">
    <property type="component" value="Unassembled WGS sequence"/>
</dbReference>
<feature type="domain" description="Reverse transcriptase" evidence="1">
    <location>
        <begin position="1"/>
        <end position="54"/>
    </location>
</feature>
<sequence>MLSYADDVSLFANSIVDIREKLSILKEYCDLNGLTVNTTKTKIVSSFQYLGVSFSSTGKFRQASNHFISAGRLAISKVRNILTNTLATQHSSRKKLINSIIKPVMLYSCEIWAYNYIDDLERVQLQLKRLYNLPKSTPNSFVRLEYGLTPIIVTVFKAMLSLIIKLLKLDESRIPRICYNILYNQSISTNNKNLGFINSFIDILSSINSLDIFSIQNPAILKSEKSNLIKKIINKFQSEDVQYVLNSKYNNLYRLISTYSDGELYLEMNCNIKKIRIVSQLRLSNSKFSRIYFDNSLYIFDTENICLLCSSLSPDSLLHFLFHCSTLEPLRSFHINKYFSNNYTDKDKFENLLSLSCKQQIHDI</sequence>
<name>A0AAW1DA23_9HEMI</name>
<evidence type="ECO:0000259" key="1">
    <source>
        <dbReference type="PROSITE" id="PS50878"/>
    </source>
</evidence>
<dbReference type="SUPFAM" id="SSF56672">
    <property type="entry name" value="DNA/RNA polymerases"/>
    <property type="match status" value="1"/>
</dbReference>
<gene>
    <name evidence="2" type="ORF">O3M35_007436</name>
</gene>
<dbReference type="InterPro" id="IPR043502">
    <property type="entry name" value="DNA/RNA_pol_sf"/>
</dbReference>
<proteinExistence type="predicted"/>